<accession>A0A934QP35</accession>
<gene>
    <name evidence="2" type="ORF">JHE00_04325</name>
</gene>
<proteinExistence type="predicted"/>
<evidence type="ECO:0000259" key="1">
    <source>
        <dbReference type="Pfam" id="PF06445"/>
    </source>
</evidence>
<keyword evidence="3" id="KW-1185">Reference proteome</keyword>
<comment type="caution">
    <text evidence="2">The sequence shown here is derived from an EMBL/GenBank/DDBJ whole genome shotgun (WGS) entry which is preliminary data.</text>
</comment>
<dbReference type="SUPFAM" id="SSF55136">
    <property type="entry name" value="Probable bacterial effector-binding domain"/>
    <property type="match status" value="1"/>
</dbReference>
<dbReference type="Pfam" id="PF06445">
    <property type="entry name" value="GyrI-like"/>
    <property type="match status" value="1"/>
</dbReference>
<dbReference type="InterPro" id="IPR029442">
    <property type="entry name" value="GyrI-like"/>
</dbReference>
<dbReference type="PIRSF" id="PIRSF031644">
    <property type="entry name" value="UCP031644"/>
    <property type="match status" value="1"/>
</dbReference>
<dbReference type="AlphaFoldDB" id="A0A934QP35"/>
<dbReference type="EMBL" id="JAENJH010000001">
    <property type="protein sequence ID" value="MBK1783542.1"/>
    <property type="molecule type" value="Genomic_DNA"/>
</dbReference>
<dbReference type="InterPro" id="IPR011256">
    <property type="entry name" value="Reg_factor_effector_dom_sf"/>
</dbReference>
<evidence type="ECO:0000313" key="3">
    <source>
        <dbReference type="Proteomes" id="UP000635245"/>
    </source>
</evidence>
<reference evidence="2" key="1">
    <citation type="submission" date="2020-12" db="EMBL/GenBank/DDBJ databases">
        <title>Prauserella sp. ASG 168, a novel actinomycete isolated from cave rock.</title>
        <authorList>
            <person name="Suriyachadkun C."/>
        </authorList>
    </citation>
    <scope>NUCLEOTIDE SEQUENCE</scope>
    <source>
        <strain evidence="2">ASG 168</strain>
    </source>
</reference>
<name>A0A934QP35_9PSEU</name>
<protein>
    <submittedName>
        <fullName evidence="2">GyrI-like domain-containing protein</fullName>
    </submittedName>
</protein>
<dbReference type="Gene3D" id="3.20.80.10">
    <property type="entry name" value="Regulatory factor, effector binding domain"/>
    <property type="match status" value="1"/>
</dbReference>
<dbReference type="Proteomes" id="UP000635245">
    <property type="component" value="Unassembled WGS sequence"/>
</dbReference>
<dbReference type="InterPro" id="IPR008319">
    <property type="entry name" value="GyrI-like_CCH_Lin2189-like"/>
</dbReference>
<feature type="domain" description="GyrI-like small molecule binding" evidence="1">
    <location>
        <begin position="22"/>
        <end position="201"/>
    </location>
</feature>
<evidence type="ECO:0000313" key="2">
    <source>
        <dbReference type="EMBL" id="MBK1783542.1"/>
    </source>
</evidence>
<dbReference type="RefSeq" id="WP_200314942.1">
    <property type="nucleotide sequence ID" value="NZ_JAENJH010000001.1"/>
</dbReference>
<organism evidence="2 3">
    <name type="scientific">Prauserella cavernicola</name>
    <dbReference type="NCBI Taxonomy" id="2800127"/>
    <lineage>
        <taxon>Bacteria</taxon>
        <taxon>Bacillati</taxon>
        <taxon>Actinomycetota</taxon>
        <taxon>Actinomycetes</taxon>
        <taxon>Pseudonocardiales</taxon>
        <taxon>Pseudonocardiaceae</taxon>
        <taxon>Prauserella</taxon>
    </lineage>
</organism>
<sequence length="206" mass="22845">MTAYDVKRELKALYAPRNTTWSLVDVPELRYLAIDGTGDPNTAPAYAAAVQALYCVAYTVKFATKRGGGQDFVVGPLEGLWYSDDPDVFATRAKSRWSWTMLIHQPEWVTTDAVEQAKEAALAKKKLPGIADVRHEALTEGRCAQLLHVGSYDDESPALTELHERWIPDNGLRESGSHHEIYLGDPRRTVPAKLKTVLRQPVAEAG</sequence>